<keyword evidence="4" id="KW-1185">Reference proteome</keyword>
<feature type="signal peptide" evidence="1">
    <location>
        <begin position="1"/>
        <end position="39"/>
    </location>
</feature>
<dbReference type="AlphaFoldDB" id="A0A5C8ZB00"/>
<gene>
    <name evidence="3" type="ORF">FME95_05370</name>
</gene>
<feature type="chain" id="PRO_5022786905" evidence="1">
    <location>
        <begin position="40"/>
        <end position="370"/>
    </location>
</feature>
<dbReference type="EMBL" id="VKAD01000001">
    <property type="protein sequence ID" value="TXR53980.1"/>
    <property type="molecule type" value="Genomic_DNA"/>
</dbReference>
<dbReference type="RefSeq" id="WP_147713380.1">
    <property type="nucleotide sequence ID" value="NZ_VKAD01000001.1"/>
</dbReference>
<dbReference type="InterPro" id="IPR013693">
    <property type="entry name" value="SpoIID/LytB_N"/>
</dbReference>
<dbReference type="Pfam" id="PF08486">
    <property type="entry name" value="SpoIID"/>
    <property type="match status" value="1"/>
</dbReference>
<dbReference type="NCBIfam" id="TIGR02669">
    <property type="entry name" value="SpoIID_LytB"/>
    <property type="match status" value="1"/>
</dbReference>
<reference evidence="3 4" key="1">
    <citation type="submission" date="2019-07" db="EMBL/GenBank/DDBJ databases">
        <title>Reinekea sp. strain SSH23 genome sequencing and assembly.</title>
        <authorList>
            <person name="Kim I."/>
        </authorList>
    </citation>
    <scope>NUCLEOTIDE SEQUENCE [LARGE SCALE GENOMIC DNA]</scope>
    <source>
        <strain evidence="3 4">SSH23</strain>
    </source>
</reference>
<organism evidence="3 4">
    <name type="scientific">Reinekea thalattae</name>
    <dbReference type="NCBI Taxonomy" id="2593301"/>
    <lineage>
        <taxon>Bacteria</taxon>
        <taxon>Pseudomonadati</taxon>
        <taxon>Pseudomonadota</taxon>
        <taxon>Gammaproteobacteria</taxon>
        <taxon>Oceanospirillales</taxon>
        <taxon>Saccharospirillaceae</taxon>
        <taxon>Reinekea</taxon>
    </lineage>
</organism>
<dbReference type="OrthoDB" id="9773852at2"/>
<name>A0A5C8ZB00_9GAMM</name>
<sequence>MIALVARCRATANKKRMLSCSKLLAGFLLLQTLCINAIADLTLNDQGIEEQVIEELSTDNQIEVMILSKFHPQQVVIETQSRLFEFGPNQVKNFQFSEQLNQPISITVNGVETRYYRGAIQLQWQGSEYRIINTTPLEIYVAGVVVGELGAHASRELVKAQAIIARTYALKKSQSVRLSDLAYHQVFHGFNHYAEAVYSVSRQTQHQVLKTEGRLTEALFHGECGSKIFSAAQFFDSGDFFTALDLPTQMQQGQRWQVRLNAAQLAKVFTTASAVSLQPGTPTKVVVDNQAFAAETFRLMVNREYDWNTIPSNDFKITKIAGGWQLEGFGRGHLVGLCQQQANALAKQGWSASQLLALFYPMASIELYDR</sequence>
<evidence type="ECO:0000313" key="4">
    <source>
        <dbReference type="Proteomes" id="UP000321764"/>
    </source>
</evidence>
<feature type="domain" description="Sporulation stage II protein D amidase enhancer LytB N-terminal" evidence="2">
    <location>
        <begin position="127"/>
        <end position="213"/>
    </location>
</feature>
<comment type="caution">
    <text evidence="3">The sequence shown here is derived from an EMBL/GenBank/DDBJ whole genome shotgun (WGS) entry which is preliminary data.</text>
</comment>
<dbReference type="GO" id="GO:0030435">
    <property type="term" value="P:sporulation resulting in formation of a cellular spore"/>
    <property type="evidence" value="ECO:0007669"/>
    <property type="project" value="InterPro"/>
</dbReference>
<keyword evidence="1" id="KW-0732">Signal</keyword>
<evidence type="ECO:0000259" key="2">
    <source>
        <dbReference type="Pfam" id="PF08486"/>
    </source>
</evidence>
<accession>A0A5C8ZB00</accession>
<protein>
    <submittedName>
        <fullName evidence="3">SpoIID/LytB domain-containing protein</fullName>
    </submittedName>
</protein>
<evidence type="ECO:0000313" key="3">
    <source>
        <dbReference type="EMBL" id="TXR53980.1"/>
    </source>
</evidence>
<dbReference type="InterPro" id="IPR013486">
    <property type="entry name" value="SpoIID/LytB"/>
</dbReference>
<proteinExistence type="predicted"/>
<evidence type="ECO:0000256" key="1">
    <source>
        <dbReference type="SAM" id="SignalP"/>
    </source>
</evidence>
<dbReference type="Proteomes" id="UP000321764">
    <property type="component" value="Unassembled WGS sequence"/>
</dbReference>